<evidence type="ECO:0000313" key="7">
    <source>
        <dbReference type="EMBL" id="KAA0201025.1"/>
    </source>
</evidence>
<evidence type="ECO:0000256" key="1">
    <source>
        <dbReference type="ARBA" id="ARBA00004167"/>
    </source>
</evidence>
<dbReference type="AlphaFoldDB" id="A0A6A0H838"/>
<keyword evidence="2" id="KW-0547">Nucleotide-binding</keyword>
<dbReference type="GO" id="GO:0007411">
    <property type="term" value="P:axon guidance"/>
    <property type="evidence" value="ECO:0007669"/>
    <property type="project" value="TreeGrafter"/>
</dbReference>
<dbReference type="Pfam" id="PF07714">
    <property type="entry name" value="PK_Tyr_Ser-Thr"/>
    <property type="match status" value="1"/>
</dbReference>
<evidence type="ECO:0000256" key="3">
    <source>
        <dbReference type="ARBA" id="ARBA00022840"/>
    </source>
</evidence>
<dbReference type="SUPFAM" id="SSF56112">
    <property type="entry name" value="Protein kinase-like (PK-like)"/>
    <property type="match status" value="1"/>
</dbReference>
<evidence type="ECO:0000259" key="6">
    <source>
        <dbReference type="PROSITE" id="PS50105"/>
    </source>
</evidence>
<dbReference type="GeneID" id="108678523"/>
<accession>A0A6A0H838</accession>
<evidence type="ECO:0000256" key="4">
    <source>
        <dbReference type="ARBA" id="ARBA00023136"/>
    </source>
</evidence>
<name>A0A6A0H838_HYAAZ</name>
<dbReference type="PROSITE" id="PS50105">
    <property type="entry name" value="SAM_DOMAIN"/>
    <property type="match status" value="1"/>
</dbReference>
<keyword evidence="3" id="KW-0067">ATP-binding</keyword>
<dbReference type="EMBL" id="JQDR03005906">
    <property type="protein sequence ID" value="KAA0201025.1"/>
    <property type="molecule type" value="Genomic_DNA"/>
</dbReference>
<evidence type="ECO:0000313" key="8">
    <source>
        <dbReference type="Proteomes" id="UP000694843"/>
    </source>
</evidence>
<dbReference type="Pfam" id="PF00536">
    <property type="entry name" value="SAM_1"/>
    <property type="match status" value="1"/>
</dbReference>
<gene>
    <name evidence="9" type="primary">LOC108678523</name>
    <name evidence="7" type="ORF">HAZT_HAZT009123</name>
</gene>
<dbReference type="InterPro" id="IPR011009">
    <property type="entry name" value="Kinase-like_dom_sf"/>
</dbReference>
<sequence length="170" mass="19389">MWEVMSYGERPYWNWSNQDVIKSIEKGYRLPAPMECPEAIYQLMLDCWQKERNHRPSFASIVHTLDNLIRTPEALAKVAQNRCQTALGLDSTDLTQLGSVEEWLSSLKMSRYLENFESAGLSDVQSVARLNQRDLTTLGITLVGHQKKILQSIQTLRTQLAVSMAEGFLV</sequence>
<dbReference type="InterPro" id="IPR001660">
    <property type="entry name" value="SAM"/>
</dbReference>
<organism evidence="7">
    <name type="scientific">Hyalella azteca</name>
    <name type="common">Amphipod</name>
    <dbReference type="NCBI Taxonomy" id="294128"/>
    <lineage>
        <taxon>Eukaryota</taxon>
        <taxon>Metazoa</taxon>
        <taxon>Ecdysozoa</taxon>
        <taxon>Arthropoda</taxon>
        <taxon>Crustacea</taxon>
        <taxon>Multicrustacea</taxon>
        <taxon>Malacostraca</taxon>
        <taxon>Eumalacostraca</taxon>
        <taxon>Peracarida</taxon>
        <taxon>Amphipoda</taxon>
        <taxon>Senticaudata</taxon>
        <taxon>Talitrida</taxon>
        <taxon>Talitroidea</taxon>
        <taxon>Hyalellidae</taxon>
        <taxon>Hyalella</taxon>
    </lineage>
</organism>
<dbReference type="GO" id="GO:0030425">
    <property type="term" value="C:dendrite"/>
    <property type="evidence" value="ECO:0007669"/>
    <property type="project" value="TreeGrafter"/>
</dbReference>
<dbReference type="GO" id="GO:0005886">
    <property type="term" value="C:plasma membrane"/>
    <property type="evidence" value="ECO:0007669"/>
    <property type="project" value="TreeGrafter"/>
</dbReference>
<dbReference type="CDD" id="cd09488">
    <property type="entry name" value="SAM_EPH-R"/>
    <property type="match status" value="1"/>
</dbReference>
<evidence type="ECO:0000256" key="5">
    <source>
        <dbReference type="ARBA" id="ARBA00023170"/>
    </source>
</evidence>
<proteinExistence type="predicted"/>
<dbReference type="SUPFAM" id="SSF47769">
    <property type="entry name" value="SAM/Pointed domain"/>
    <property type="match status" value="1"/>
</dbReference>
<dbReference type="GO" id="GO:0005005">
    <property type="term" value="F:transmembrane-ephrin receptor activity"/>
    <property type="evidence" value="ECO:0007669"/>
    <property type="project" value="TreeGrafter"/>
</dbReference>
<keyword evidence="8" id="KW-1185">Reference proteome</keyword>
<dbReference type="SMART" id="SM00454">
    <property type="entry name" value="SAM"/>
    <property type="match status" value="1"/>
</dbReference>
<dbReference type="KEGG" id="hazt:108678523"/>
<dbReference type="FunFam" id="1.10.510.10:FF:001346">
    <property type="entry name" value="Uncharacterized protein"/>
    <property type="match status" value="1"/>
</dbReference>
<dbReference type="OrthoDB" id="4062651at2759"/>
<keyword evidence="5" id="KW-0675">Receptor</keyword>
<protein>
    <submittedName>
        <fullName evidence="9">Ephrin type-B receptor 1-like</fullName>
    </submittedName>
</protein>
<dbReference type="PANTHER" id="PTHR46877:SF14">
    <property type="entry name" value="RECEPTOR PROTEIN-TYROSINE KINASE"/>
    <property type="match status" value="1"/>
</dbReference>
<dbReference type="InterPro" id="IPR013761">
    <property type="entry name" value="SAM/pointed_sf"/>
</dbReference>
<dbReference type="Gene3D" id="1.10.510.10">
    <property type="entry name" value="Transferase(Phosphotransferase) domain 1"/>
    <property type="match status" value="1"/>
</dbReference>
<dbReference type="Proteomes" id="UP000694843">
    <property type="component" value="Unplaced"/>
</dbReference>
<dbReference type="InterPro" id="IPR001245">
    <property type="entry name" value="Ser-Thr/Tyr_kinase_cat_dom"/>
</dbReference>
<reference evidence="7" key="1">
    <citation type="submission" date="2014-08" db="EMBL/GenBank/DDBJ databases">
        <authorList>
            <person name="Murali S."/>
            <person name="Richards S."/>
            <person name="Bandaranaike D."/>
            <person name="Bellair M."/>
            <person name="Blankenburg K."/>
            <person name="Chao H."/>
            <person name="Dinh H."/>
            <person name="Doddapaneni H."/>
            <person name="Dugan-Rocha S."/>
            <person name="Elkadiri S."/>
            <person name="Gnanaolivu R."/>
            <person name="Hughes D."/>
            <person name="Lee S."/>
            <person name="Li M."/>
            <person name="Ming W."/>
            <person name="Munidasa M."/>
            <person name="Muniz J."/>
            <person name="Nguyen L."/>
            <person name="Osuji N."/>
            <person name="Pu L.-L."/>
            <person name="Puazo M."/>
            <person name="Skinner E."/>
            <person name="Qu C."/>
            <person name="Quiroz J."/>
            <person name="Raj R."/>
            <person name="Weissenberger G."/>
            <person name="Xin Y."/>
            <person name="Zou X."/>
            <person name="Han Y."/>
            <person name="Worley K."/>
            <person name="Muzny D."/>
            <person name="Gibbs R."/>
        </authorList>
    </citation>
    <scope>NUCLEOTIDE SEQUENCE</scope>
    <source>
        <strain evidence="7">HAZT.00-mixed</strain>
        <tissue evidence="7">Whole organism</tissue>
    </source>
</reference>
<evidence type="ECO:0000313" key="9">
    <source>
        <dbReference type="RefSeq" id="XP_018022462.1"/>
    </source>
</evidence>
<dbReference type="InterPro" id="IPR050449">
    <property type="entry name" value="Ephrin_rcpt_TKs"/>
</dbReference>
<comment type="subcellular location">
    <subcellularLocation>
        <location evidence="1">Membrane</location>
        <topology evidence="1">Single-pass membrane protein</topology>
    </subcellularLocation>
</comment>
<reference evidence="7" key="2">
    <citation type="journal article" date="2018" name="Environ. Sci. Technol.">
        <title>The Toxicogenome of Hyalella azteca: A Model for Sediment Ecotoxicology and Evolutionary Toxicology.</title>
        <authorList>
            <person name="Poynton H.C."/>
            <person name="Hasenbein S."/>
            <person name="Benoit J.B."/>
            <person name="Sepulveda M.S."/>
            <person name="Poelchau M.F."/>
            <person name="Hughes D.S.T."/>
            <person name="Murali S.C."/>
            <person name="Chen S."/>
            <person name="Glastad K.M."/>
            <person name="Goodisman M.A.D."/>
            <person name="Werren J.H."/>
            <person name="Vineis J.H."/>
            <person name="Bowen J.L."/>
            <person name="Friedrich M."/>
            <person name="Jones J."/>
            <person name="Robertson H.M."/>
            <person name="Feyereisen R."/>
            <person name="Mechler-Hickson A."/>
            <person name="Mathers N."/>
            <person name="Lee C.E."/>
            <person name="Colbourne J.K."/>
            <person name="Biales A."/>
            <person name="Johnston J.S."/>
            <person name="Wellborn G.A."/>
            <person name="Rosendale A.J."/>
            <person name="Cridge A.G."/>
            <person name="Munoz-Torres M.C."/>
            <person name="Bain P.A."/>
            <person name="Manny A.R."/>
            <person name="Major K.M."/>
            <person name="Lambert F.N."/>
            <person name="Vulpe C.D."/>
            <person name="Tuck P."/>
            <person name="Blalock B.J."/>
            <person name="Lin Y.Y."/>
            <person name="Smith M.E."/>
            <person name="Ochoa-Acuna H."/>
            <person name="Chen M.M."/>
            <person name="Childers C.P."/>
            <person name="Qu J."/>
            <person name="Dugan S."/>
            <person name="Lee S.L."/>
            <person name="Chao H."/>
            <person name="Dinh H."/>
            <person name="Han Y."/>
            <person name="Doddapaneni H."/>
            <person name="Worley K.C."/>
            <person name="Muzny D.M."/>
            <person name="Gibbs R.A."/>
            <person name="Richards S."/>
        </authorList>
    </citation>
    <scope>NUCLEOTIDE SEQUENCE</scope>
    <source>
        <strain evidence="7">HAZT.00-mixed</strain>
        <tissue evidence="7">Whole organism</tissue>
    </source>
</reference>
<evidence type="ECO:0000256" key="2">
    <source>
        <dbReference type="ARBA" id="ARBA00022741"/>
    </source>
</evidence>
<dbReference type="FunFam" id="1.10.150.50:FF:000001">
    <property type="entry name" value="Ephrin type-A receptor 5"/>
    <property type="match status" value="1"/>
</dbReference>
<dbReference type="Proteomes" id="UP000711488">
    <property type="component" value="Unassembled WGS sequence"/>
</dbReference>
<reference evidence="9" key="4">
    <citation type="submission" date="2025-04" db="UniProtKB">
        <authorList>
            <consortium name="RefSeq"/>
        </authorList>
    </citation>
    <scope>IDENTIFICATION</scope>
    <source>
        <tissue evidence="9">Whole organism</tissue>
    </source>
</reference>
<dbReference type="RefSeq" id="XP_018022462.1">
    <property type="nucleotide sequence ID" value="XM_018166973.2"/>
</dbReference>
<dbReference type="PANTHER" id="PTHR46877">
    <property type="entry name" value="EPH RECEPTOR A5"/>
    <property type="match status" value="1"/>
</dbReference>
<keyword evidence="4" id="KW-0472">Membrane</keyword>
<dbReference type="GO" id="GO:0005524">
    <property type="term" value="F:ATP binding"/>
    <property type="evidence" value="ECO:0007669"/>
    <property type="project" value="UniProtKB-KW"/>
</dbReference>
<feature type="domain" description="SAM" evidence="6">
    <location>
        <begin position="95"/>
        <end position="159"/>
    </location>
</feature>
<reference evidence="7" key="3">
    <citation type="submission" date="2019-06" db="EMBL/GenBank/DDBJ databases">
        <authorList>
            <person name="Poynton C."/>
            <person name="Hasenbein S."/>
            <person name="Benoit J.B."/>
            <person name="Sepulveda M.S."/>
            <person name="Poelchau M.F."/>
            <person name="Murali S.C."/>
            <person name="Chen S."/>
            <person name="Glastad K.M."/>
            <person name="Werren J.H."/>
            <person name="Vineis J.H."/>
            <person name="Bowen J.L."/>
            <person name="Friedrich M."/>
            <person name="Jones J."/>
            <person name="Robertson H.M."/>
            <person name="Feyereisen R."/>
            <person name="Mechler-Hickson A."/>
            <person name="Mathers N."/>
            <person name="Lee C.E."/>
            <person name="Colbourne J.K."/>
            <person name="Biales A."/>
            <person name="Johnston J.S."/>
            <person name="Wellborn G.A."/>
            <person name="Rosendale A.J."/>
            <person name="Cridge A.G."/>
            <person name="Munoz-Torres M.C."/>
            <person name="Bain P.A."/>
            <person name="Manny A.R."/>
            <person name="Major K.M."/>
            <person name="Lambert F.N."/>
            <person name="Vulpe C.D."/>
            <person name="Tuck P."/>
            <person name="Blalock B.J."/>
            <person name="Lin Y.-Y."/>
            <person name="Smith M.E."/>
            <person name="Ochoa-Acuna H."/>
            <person name="Chen M.-J.M."/>
            <person name="Childers C.P."/>
            <person name="Qu J."/>
            <person name="Dugan S."/>
            <person name="Lee S.L."/>
            <person name="Chao H."/>
            <person name="Dinh H."/>
            <person name="Han Y."/>
            <person name="Doddapaneni H."/>
            <person name="Worley K.C."/>
            <person name="Muzny D.M."/>
            <person name="Gibbs R.A."/>
            <person name="Richards S."/>
        </authorList>
    </citation>
    <scope>NUCLEOTIDE SEQUENCE</scope>
    <source>
        <strain evidence="7">HAZT.00-mixed</strain>
        <tissue evidence="7">Whole organism</tissue>
    </source>
</reference>
<dbReference type="Gene3D" id="1.10.150.50">
    <property type="entry name" value="Transcription Factor, Ets-1"/>
    <property type="match status" value="1"/>
</dbReference>